<keyword evidence="2" id="KW-0489">Methyltransferase</keyword>
<keyword evidence="2" id="KW-0808">Transferase</keyword>
<name>A0AAD7CBA3_9AGAR</name>
<organism evidence="2 3">
    <name type="scientific">Roridomyces roridus</name>
    <dbReference type="NCBI Taxonomy" id="1738132"/>
    <lineage>
        <taxon>Eukaryota</taxon>
        <taxon>Fungi</taxon>
        <taxon>Dikarya</taxon>
        <taxon>Basidiomycota</taxon>
        <taxon>Agaricomycotina</taxon>
        <taxon>Agaricomycetes</taxon>
        <taxon>Agaricomycetidae</taxon>
        <taxon>Agaricales</taxon>
        <taxon>Marasmiineae</taxon>
        <taxon>Mycenaceae</taxon>
        <taxon>Roridomyces</taxon>
    </lineage>
</organism>
<evidence type="ECO:0000313" key="3">
    <source>
        <dbReference type="Proteomes" id="UP001221142"/>
    </source>
</evidence>
<dbReference type="AlphaFoldDB" id="A0AAD7CBA3"/>
<keyword evidence="3" id="KW-1185">Reference proteome</keyword>
<dbReference type="Proteomes" id="UP001221142">
    <property type="component" value="Unassembled WGS sequence"/>
</dbReference>
<dbReference type="PANTHER" id="PTHR12496:SF0">
    <property type="entry name" value="METHYLTRANSFERASE DOMAIN-CONTAINING PROTEIN"/>
    <property type="match status" value="1"/>
</dbReference>
<comment type="caution">
    <text evidence="2">The sequence shown here is derived from an EMBL/GenBank/DDBJ whole genome shotgun (WGS) entry which is preliminary data.</text>
</comment>
<dbReference type="PANTHER" id="PTHR12496">
    <property type="entry name" value="CGI-41 METHYLTRANSFERASE"/>
    <property type="match status" value="1"/>
</dbReference>
<gene>
    <name evidence="2" type="ORF">FB45DRAFT_975846</name>
</gene>
<feature type="domain" description="Methyltransferase" evidence="1">
    <location>
        <begin position="4"/>
        <end position="151"/>
    </location>
</feature>
<dbReference type="GO" id="GO:0008168">
    <property type="term" value="F:methyltransferase activity"/>
    <property type="evidence" value="ECO:0007669"/>
    <property type="project" value="UniProtKB-KW"/>
</dbReference>
<dbReference type="Pfam" id="PF13679">
    <property type="entry name" value="Methyltransf_32"/>
    <property type="match status" value="1"/>
</dbReference>
<accession>A0AAD7CBA3</accession>
<dbReference type="InterPro" id="IPR029063">
    <property type="entry name" value="SAM-dependent_MTases_sf"/>
</dbReference>
<proteinExistence type="predicted"/>
<protein>
    <submittedName>
        <fullName evidence="2">Methyltransferase domain-containing protein</fullName>
    </submittedName>
</protein>
<dbReference type="InterPro" id="IPR052220">
    <property type="entry name" value="METTL25"/>
</dbReference>
<dbReference type="Gene3D" id="3.40.50.150">
    <property type="entry name" value="Vaccinia Virus protein VP39"/>
    <property type="match status" value="1"/>
</dbReference>
<dbReference type="SUPFAM" id="SSF53335">
    <property type="entry name" value="S-adenosyl-L-methionine-dependent methyltransferases"/>
    <property type="match status" value="1"/>
</dbReference>
<dbReference type="InterPro" id="IPR025714">
    <property type="entry name" value="Methyltranfer_dom"/>
</dbReference>
<sequence>MSPKKAHEVTQSLGYITQLFNTLGLDPRQVRIVDIGAGQGYLTRALHTHLGTTHLLALDSSEIQTQVGSITQKNIHITPASLCQAIDEWVAESSPAADPVPVFLVALHACGSLTPDLIRAFFIQRASRANGLLWNPVGMIAIGCCYNLLAPQGLSFNKSRADATLALRKIVWRAIIGARFAKVAADQSGPPDGTGDRPAMRRLGRLNNSVYDDWPTFAGVAGARLGVDLGGPDVELDAEEQALSRELEVLHVLRCIIGPLVESVIIMDREEWVREQLGLASELRVEAVNLFDQATGSGRNVALVVAPLPPAT</sequence>
<dbReference type="GO" id="GO:0032259">
    <property type="term" value="P:methylation"/>
    <property type="evidence" value="ECO:0007669"/>
    <property type="project" value="UniProtKB-KW"/>
</dbReference>
<reference evidence="2" key="1">
    <citation type="submission" date="2023-03" db="EMBL/GenBank/DDBJ databases">
        <title>Massive genome expansion in bonnet fungi (Mycena s.s.) driven by repeated elements and novel gene families across ecological guilds.</title>
        <authorList>
            <consortium name="Lawrence Berkeley National Laboratory"/>
            <person name="Harder C.B."/>
            <person name="Miyauchi S."/>
            <person name="Viragh M."/>
            <person name="Kuo A."/>
            <person name="Thoen E."/>
            <person name="Andreopoulos B."/>
            <person name="Lu D."/>
            <person name="Skrede I."/>
            <person name="Drula E."/>
            <person name="Henrissat B."/>
            <person name="Morin E."/>
            <person name="Kohler A."/>
            <person name="Barry K."/>
            <person name="LaButti K."/>
            <person name="Morin E."/>
            <person name="Salamov A."/>
            <person name="Lipzen A."/>
            <person name="Mereny Z."/>
            <person name="Hegedus B."/>
            <person name="Baldrian P."/>
            <person name="Stursova M."/>
            <person name="Weitz H."/>
            <person name="Taylor A."/>
            <person name="Grigoriev I.V."/>
            <person name="Nagy L.G."/>
            <person name="Martin F."/>
            <person name="Kauserud H."/>
        </authorList>
    </citation>
    <scope>NUCLEOTIDE SEQUENCE</scope>
    <source>
        <strain evidence="2">9284</strain>
    </source>
</reference>
<dbReference type="EMBL" id="JARKIF010000003">
    <property type="protein sequence ID" value="KAJ7644304.1"/>
    <property type="molecule type" value="Genomic_DNA"/>
</dbReference>
<evidence type="ECO:0000313" key="2">
    <source>
        <dbReference type="EMBL" id="KAJ7644304.1"/>
    </source>
</evidence>
<evidence type="ECO:0000259" key="1">
    <source>
        <dbReference type="Pfam" id="PF13679"/>
    </source>
</evidence>